<dbReference type="PANTHER" id="PTHR48039">
    <property type="entry name" value="RNA-BINDING MOTIF PROTEIN 14B"/>
    <property type="match status" value="1"/>
</dbReference>
<keyword evidence="9" id="KW-1185">Reference proteome</keyword>
<dbReference type="FunFam" id="3.30.70.330:FF:000182">
    <property type="entry name" value="RNA-binding motif protein 28"/>
    <property type="match status" value="1"/>
</dbReference>
<evidence type="ECO:0000256" key="5">
    <source>
        <dbReference type="PROSITE-ProRule" id="PRU00176"/>
    </source>
</evidence>
<feature type="compositionally biased region" description="Polar residues" evidence="6">
    <location>
        <begin position="442"/>
        <end position="452"/>
    </location>
</feature>
<evidence type="ECO:0000313" key="9">
    <source>
        <dbReference type="Proteomes" id="UP000076502"/>
    </source>
</evidence>
<feature type="region of interest" description="Disordered" evidence="6">
    <location>
        <begin position="107"/>
        <end position="179"/>
    </location>
</feature>
<dbReference type="CDD" id="cd12416">
    <property type="entry name" value="RRM4_RBM28_like"/>
    <property type="match status" value="1"/>
</dbReference>
<dbReference type="PANTHER" id="PTHR48039:SF5">
    <property type="entry name" value="RNA-BINDING PROTEIN 28"/>
    <property type="match status" value="1"/>
</dbReference>
<dbReference type="Pfam" id="PF00076">
    <property type="entry name" value="RRM_1"/>
    <property type="match status" value="3"/>
</dbReference>
<dbReference type="GO" id="GO:0005730">
    <property type="term" value="C:nucleolus"/>
    <property type="evidence" value="ECO:0007669"/>
    <property type="project" value="TreeGrafter"/>
</dbReference>
<dbReference type="InterPro" id="IPR012677">
    <property type="entry name" value="Nucleotide-bd_a/b_plait_sf"/>
</dbReference>
<dbReference type="InterPro" id="IPR035979">
    <property type="entry name" value="RBD_domain_sf"/>
</dbReference>
<evidence type="ECO:0000259" key="7">
    <source>
        <dbReference type="PROSITE" id="PS50102"/>
    </source>
</evidence>
<evidence type="ECO:0000256" key="3">
    <source>
        <dbReference type="ARBA" id="ARBA00022884"/>
    </source>
</evidence>
<dbReference type="OrthoDB" id="3945418at2759"/>
<dbReference type="GO" id="GO:0003729">
    <property type="term" value="F:mRNA binding"/>
    <property type="evidence" value="ECO:0007669"/>
    <property type="project" value="TreeGrafter"/>
</dbReference>
<dbReference type="STRING" id="178035.A0A154PR19"/>
<dbReference type="Gene3D" id="3.30.70.330">
    <property type="match status" value="3"/>
</dbReference>
<dbReference type="Proteomes" id="UP000076502">
    <property type="component" value="Unassembled WGS sequence"/>
</dbReference>
<feature type="region of interest" description="Disordered" evidence="6">
    <location>
        <begin position="436"/>
        <end position="487"/>
    </location>
</feature>
<dbReference type="EMBL" id="KQ435066">
    <property type="protein sequence ID" value="KZC14342.1"/>
    <property type="molecule type" value="Genomic_DNA"/>
</dbReference>
<dbReference type="SMART" id="SM00360">
    <property type="entry name" value="RRM"/>
    <property type="match status" value="3"/>
</dbReference>
<dbReference type="PROSITE" id="PS50102">
    <property type="entry name" value="RRM"/>
    <property type="match status" value="3"/>
</dbReference>
<evidence type="ECO:0000256" key="1">
    <source>
        <dbReference type="ARBA" id="ARBA00004123"/>
    </source>
</evidence>
<organism evidence="8 9">
    <name type="scientific">Dufourea novaeangliae</name>
    <name type="common">Sweat bee</name>
    <dbReference type="NCBI Taxonomy" id="178035"/>
    <lineage>
        <taxon>Eukaryota</taxon>
        <taxon>Metazoa</taxon>
        <taxon>Ecdysozoa</taxon>
        <taxon>Arthropoda</taxon>
        <taxon>Hexapoda</taxon>
        <taxon>Insecta</taxon>
        <taxon>Pterygota</taxon>
        <taxon>Neoptera</taxon>
        <taxon>Endopterygota</taxon>
        <taxon>Hymenoptera</taxon>
        <taxon>Apocrita</taxon>
        <taxon>Aculeata</taxon>
        <taxon>Apoidea</taxon>
        <taxon>Anthophila</taxon>
        <taxon>Halictidae</taxon>
        <taxon>Rophitinae</taxon>
        <taxon>Dufourea</taxon>
    </lineage>
</organism>
<sequence>ERRKSLKEKNRKKRARIVIRNLSFQATEESLKEHFSQYGTIEEVKILRRSDGQNVGCAFLQFEHVQSAAKAIHYANLQQLLNRLIVVDWAVPKNKFSTNDTKNMEEGEIKVKIEKGNDSEETPAREIAKNSSEELGSKSEDESKASNEELSEYGGDLSEEEEVEEAKKDITEEKRSRFESHDVSEGKTVFVKNVPFSVKNEQLKTFMERFGPVYYALICIDSLTEFSKGTAFVKFRNVEDAEKCLTAGKELEMEDQIMEAQRALDRNEIENKTNSKKPKLKDSRNLYLVKEGVILAGSPAATGVSAADMAKRLQIEQWKSQILRNLNMFVSRTRLVVHNLPPALDDVKLRKIFERHGPPNAIIREARVMRNLKNVDMKGVGLSKEYAFVSYTNHEDALQALRNINNNPNVFSPKRRPIVSFSIENRVMVNARQRRIQKSRENNPTWSGNNAKRTGDMNEEVPMKRFKTGESHQTEKNESNKKSFVGMTGKLGENKLRSNYKLKNQSMVHHQTVKNEKKLKKSWKKLEEKRRQRKTNKNEAKPKQRTKVKAEDVHIDKLVNSYKNKLKSIDLKKSKWYES</sequence>
<feature type="compositionally biased region" description="Basic and acidic residues" evidence="6">
    <location>
        <begin position="524"/>
        <end position="551"/>
    </location>
</feature>
<feature type="domain" description="RRM" evidence="7">
    <location>
        <begin position="333"/>
        <end position="441"/>
    </location>
</feature>
<dbReference type="InterPro" id="IPR000504">
    <property type="entry name" value="RRM_dom"/>
</dbReference>
<feature type="compositionally biased region" description="Basic and acidic residues" evidence="6">
    <location>
        <begin position="453"/>
        <end position="481"/>
    </location>
</feature>
<dbReference type="InterPro" id="IPR051945">
    <property type="entry name" value="RRM_MRD1_RNA_proc_ribogen"/>
</dbReference>
<dbReference type="AlphaFoldDB" id="A0A154PR19"/>
<comment type="subcellular location">
    <subcellularLocation>
        <location evidence="1">Nucleus</location>
    </subcellularLocation>
</comment>
<feature type="non-terminal residue" evidence="8">
    <location>
        <position position="579"/>
    </location>
</feature>
<evidence type="ECO:0000256" key="2">
    <source>
        <dbReference type="ARBA" id="ARBA00022737"/>
    </source>
</evidence>
<feature type="region of interest" description="Disordered" evidence="6">
    <location>
        <begin position="508"/>
        <end position="551"/>
    </location>
</feature>
<feature type="non-terminal residue" evidence="8">
    <location>
        <position position="1"/>
    </location>
</feature>
<keyword evidence="2" id="KW-0677">Repeat</keyword>
<keyword evidence="3 5" id="KW-0694">RNA-binding</keyword>
<protein>
    <submittedName>
        <fullName evidence="8">RNA-binding protein 28</fullName>
    </submittedName>
</protein>
<gene>
    <name evidence="8" type="ORF">WN55_06774</name>
</gene>
<reference evidence="8 9" key="1">
    <citation type="submission" date="2015-07" db="EMBL/GenBank/DDBJ databases">
        <title>The genome of Dufourea novaeangliae.</title>
        <authorList>
            <person name="Pan H."/>
            <person name="Kapheim K."/>
        </authorList>
    </citation>
    <scope>NUCLEOTIDE SEQUENCE [LARGE SCALE GENOMIC DNA]</scope>
    <source>
        <strain evidence="8">0120121106</strain>
        <tissue evidence="8">Whole body</tissue>
    </source>
</reference>
<evidence type="ECO:0000313" key="8">
    <source>
        <dbReference type="EMBL" id="KZC14342.1"/>
    </source>
</evidence>
<keyword evidence="4" id="KW-0539">Nucleus</keyword>
<proteinExistence type="predicted"/>
<feature type="domain" description="RRM" evidence="7">
    <location>
        <begin position="15"/>
        <end position="92"/>
    </location>
</feature>
<feature type="domain" description="RRM" evidence="7">
    <location>
        <begin position="187"/>
        <end position="285"/>
    </location>
</feature>
<name>A0A154PR19_DUFNO</name>
<feature type="compositionally biased region" description="Basic and acidic residues" evidence="6">
    <location>
        <begin position="107"/>
        <end position="147"/>
    </location>
</feature>
<evidence type="ECO:0000256" key="4">
    <source>
        <dbReference type="ARBA" id="ARBA00023242"/>
    </source>
</evidence>
<feature type="compositionally biased region" description="Basic and acidic residues" evidence="6">
    <location>
        <begin position="165"/>
        <end position="179"/>
    </location>
</feature>
<evidence type="ECO:0000256" key="6">
    <source>
        <dbReference type="SAM" id="MobiDB-lite"/>
    </source>
</evidence>
<dbReference type="SUPFAM" id="SSF54928">
    <property type="entry name" value="RNA-binding domain, RBD"/>
    <property type="match status" value="2"/>
</dbReference>
<accession>A0A154PR19</accession>